<dbReference type="EMBL" id="SDDZ01000004">
    <property type="protein sequence ID" value="RXJ50134.1"/>
    <property type="molecule type" value="Genomic_DNA"/>
</dbReference>
<dbReference type="Proteomes" id="UP000289792">
    <property type="component" value="Unassembled WGS sequence"/>
</dbReference>
<proteinExistence type="predicted"/>
<name>A0A4Q0XFW0_9FLAO</name>
<organism evidence="1 2">
    <name type="scientific">Gelidibacter gilvus</name>
    <dbReference type="NCBI Taxonomy" id="59602"/>
    <lineage>
        <taxon>Bacteria</taxon>
        <taxon>Pseudomonadati</taxon>
        <taxon>Bacteroidota</taxon>
        <taxon>Flavobacteriia</taxon>
        <taxon>Flavobacteriales</taxon>
        <taxon>Flavobacteriaceae</taxon>
        <taxon>Gelidibacter</taxon>
    </lineage>
</organism>
<dbReference type="InterPro" id="IPR032580">
    <property type="entry name" value="SatD"/>
</dbReference>
<accession>A0A4Q0XFW0</accession>
<comment type="caution">
    <text evidence="1">The sequence shown here is derived from an EMBL/GenBank/DDBJ whole genome shotgun (WGS) entry which is preliminary data.</text>
</comment>
<dbReference type="Pfam" id="PF16264">
    <property type="entry name" value="SatD"/>
    <property type="match status" value="1"/>
</dbReference>
<dbReference type="OrthoDB" id="7064118at2"/>
<protein>
    <submittedName>
        <fullName evidence="1">Transcriptional regulator</fullName>
    </submittedName>
</protein>
<evidence type="ECO:0000313" key="2">
    <source>
        <dbReference type="Proteomes" id="UP000289792"/>
    </source>
</evidence>
<dbReference type="AlphaFoldDB" id="A0A4Q0XFW0"/>
<gene>
    <name evidence="1" type="ORF">ESZ48_09100</name>
</gene>
<keyword evidence="2" id="KW-1185">Reference proteome</keyword>
<evidence type="ECO:0000313" key="1">
    <source>
        <dbReference type="EMBL" id="RXJ50134.1"/>
    </source>
</evidence>
<dbReference type="RefSeq" id="WP_129017067.1">
    <property type="nucleotide sequence ID" value="NZ_SDDZ01000004.1"/>
</dbReference>
<reference evidence="1 2" key="1">
    <citation type="submission" date="2019-01" db="EMBL/GenBank/DDBJ databases">
        <title>Genome sequence of the Antarctic species Gelidibacter gilvus ACAM 158(T).</title>
        <authorList>
            <person name="Bowman J.P."/>
        </authorList>
    </citation>
    <scope>NUCLEOTIDE SEQUENCE [LARGE SCALE GENOMIC DNA]</scope>
    <source>
        <strain evidence="1 2">IC158</strain>
    </source>
</reference>
<sequence length="205" mass="23203">MTSILTGDIIKSRSIKNPEVWLSTLKKALTQCSKNPSQWEIYRGDSFQLELENIGESLKAAIYIKACLKTIKGLDVRIAIGIGEKSFTGKTVVESNGEAFQFSGDTLESLKKEKVNLKIKTTNDQLNQELNLYLKLALTIMDHWTTNSAEIVKLYIEQPNALQEELGKLIGINQNAVSSRQKRAHLELIMQLEQHYRQKIIQLQA</sequence>